<dbReference type="PANTHER" id="PTHR36057:SF1">
    <property type="entry name" value="LIPOPROTEIN LIPID ATTACHMENT SITE-LIKE PROTEIN, PUTATIVE (DUF1223)-RELATED"/>
    <property type="match status" value="1"/>
</dbReference>
<dbReference type="EMBL" id="CP146276">
    <property type="protein sequence ID" value="WWT34877.1"/>
    <property type="molecule type" value="Genomic_DNA"/>
</dbReference>
<dbReference type="PANTHER" id="PTHR36057">
    <property type="match status" value="1"/>
</dbReference>
<feature type="transmembrane region" description="Helical" evidence="1">
    <location>
        <begin position="12"/>
        <end position="31"/>
    </location>
</feature>
<dbReference type="RefSeq" id="WP_338611017.1">
    <property type="nucleotide sequence ID" value="NZ_CP146276.1"/>
</dbReference>
<protein>
    <submittedName>
        <fullName evidence="2">DUF1223 domain-containing protein</fullName>
    </submittedName>
</protein>
<proteinExistence type="predicted"/>
<organism evidence="2 3">
    <name type="scientific">Pelagibacterium nitratireducens</name>
    <dbReference type="NCBI Taxonomy" id="1046114"/>
    <lineage>
        <taxon>Bacteria</taxon>
        <taxon>Pseudomonadati</taxon>
        <taxon>Pseudomonadota</taxon>
        <taxon>Alphaproteobacteria</taxon>
        <taxon>Hyphomicrobiales</taxon>
        <taxon>Devosiaceae</taxon>
        <taxon>Pelagibacterium</taxon>
    </lineage>
</organism>
<dbReference type="Pfam" id="PF06764">
    <property type="entry name" value="DUF1223"/>
    <property type="match status" value="1"/>
</dbReference>
<dbReference type="Proteomes" id="UP001369958">
    <property type="component" value="Plasmid unnamed"/>
</dbReference>
<sequence length="251" mass="27294">MFVHISINGRLILRWCFAVMICLTAGAAFSWEMQEQPEAVVELFTSQGCLPCPAADRILTRLGDENKVITLSYHVDFWDYAGWADTFALPANGELQKAYAKRAGTGRIYTPQMIFNGERAVVGSSAEELRTALESASLELSLNVEIESQDIVNITAGPRSGLGNAIVWLVTFRDSAEVDVASGENMGQRLSYSHIVTSRRPVGMWDPTTGMEISIPVPEALGPANDGFALIMQEKDGALPGRILGAVMIAR</sequence>
<evidence type="ECO:0000256" key="1">
    <source>
        <dbReference type="SAM" id="Phobius"/>
    </source>
</evidence>
<keyword evidence="1" id="KW-1133">Transmembrane helix</keyword>
<reference evidence="2 3" key="1">
    <citation type="submission" date="2024-02" db="EMBL/GenBank/DDBJ databases">
        <title>Complete genome sequence of Pelagibacterium nitratireducens ZH15.</title>
        <authorList>
            <person name="Zhao L.H."/>
        </authorList>
    </citation>
    <scope>NUCLEOTIDE SEQUENCE [LARGE SCALE GENOMIC DNA]</scope>
    <source>
        <strain evidence="2 3">ZH15</strain>
        <plasmid evidence="2 3">unnamed</plasmid>
    </source>
</reference>
<keyword evidence="3" id="KW-1185">Reference proteome</keyword>
<evidence type="ECO:0000313" key="2">
    <source>
        <dbReference type="EMBL" id="WWT34877.1"/>
    </source>
</evidence>
<keyword evidence="2" id="KW-0614">Plasmid</keyword>
<dbReference type="InterPro" id="IPR036249">
    <property type="entry name" value="Thioredoxin-like_sf"/>
</dbReference>
<accession>A0ABZ2I521</accession>
<dbReference type="SUPFAM" id="SSF52833">
    <property type="entry name" value="Thioredoxin-like"/>
    <property type="match status" value="1"/>
</dbReference>
<keyword evidence="1" id="KW-0812">Transmembrane</keyword>
<geneLocation type="plasmid" evidence="2 3">
    <name>unnamed</name>
</geneLocation>
<name>A0ABZ2I521_9HYPH</name>
<dbReference type="InterPro" id="IPR010634">
    <property type="entry name" value="DUF1223"/>
</dbReference>
<gene>
    <name evidence="2" type="ORF">V6617_18495</name>
</gene>
<evidence type="ECO:0000313" key="3">
    <source>
        <dbReference type="Proteomes" id="UP001369958"/>
    </source>
</evidence>
<keyword evidence="1" id="KW-0472">Membrane</keyword>